<protein>
    <submittedName>
        <fullName evidence="1">Nuclear transport factor 2 family protein</fullName>
    </submittedName>
</protein>
<dbReference type="Gene3D" id="3.10.450.50">
    <property type="match status" value="1"/>
</dbReference>
<dbReference type="Pfam" id="PF12893">
    <property type="entry name" value="Lumazine_bd_2"/>
    <property type="match status" value="1"/>
</dbReference>
<dbReference type="Proteomes" id="UP001065549">
    <property type="component" value="Unassembled WGS sequence"/>
</dbReference>
<comment type="caution">
    <text evidence="1">The sequence shown here is derived from an EMBL/GenBank/DDBJ whole genome shotgun (WGS) entry which is preliminary data.</text>
</comment>
<keyword evidence="2" id="KW-1185">Reference proteome</keyword>
<accession>A0A9J6QUL6</accession>
<dbReference type="AlphaFoldDB" id="A0A9J6QUL6"/>
<reference evidence="1" key="1">
    <citation type="submission" date="2022-09" db="EMBL/GenBank/DDBJ databases">
        <title>Culturomic study of gut microbiota in children with autism spectrum disorder.</title>
        <authorList>
            <person name="Efimov B.A."/>
            <person name="Chaplin A.V."/>
            <person name="Sokolova S.R."/>
            <person name="Pikina A.P."/>
            <person name="Korzhanova M."/>
            <person name="Belova V."/>
            <person name="Korostin D."/>
        </authorList>
    </citation>
    <scope>NUCLEOTIDE SEQUENCE</scope>
    <source>
        <strain evidence="1">ASD5510</strain>
    </source>
</reference>
<dbReference type="InterPro" id="IPR032710">
    <property type="entry name" value="NTF2-like_dom_sf"/>
</dbReference>
<dbReference type="InterPro" id="IPR039437">
    <property type="entry name" value="FrzH/put_lumazine-bd"/>
</dbReference>
<organism evidence="1 2">
    <name type="scientific">Hominibacterium faecale</name>
    <dbReference type="NCBI Taxonomy" id="2839743"/>
    <lineage>
        <taxon>Bacteria</taxon>
        <taxon>Bacillati</taxon>
        <taxon>Bacillota</taxon>
        <taxon>Clostridia</taxon>
        <taxon>Peptostreptococcales</taxon>
        <taxon>Anaerovoracaceae</taxon>
        <taxon>Hominibacterium</taxon>
    </lineage>
</organism>
<name>A0A9J6QUL6_9FIRM</name>
<evidence type="ECO:0000313" key="2">
    <source>
        <dbReference type="Proteomes" id="UP001065549"/>
    </source>
</evidence>
<dbReference type="SUPFAM" id="SSF54427">
    <property type="entry name" value="NTF2-like"/>
    <property type="match status" value="1"/>
</dbReference>
<dbReference type="EMBL" id="JAOSHN010000003">
    <property type="protein sequence ID" value="MCU7378659.1"/>
    <property type="molecule type" value="Genomic_DNA"/>
</dbReference>
<proteinExistence type="predicted"/>
<gene>
    <name evidence="1" type="ORF">OBO34_09865</name>
</gene>
<sequence>MNPYYQELEKIKQVLETYFEAAYCKDLERLREIFHPQASMYGYLAGELVLGSPELFIQDIGARPSMREEGIDCRCIVKSICMTKDTATAVVAEDNFFGSFCFEDSFQLLKADGTWKIVSKLFTTIDE</sequence>
<evidence type="ECO:0000313" key="1">
    <source>
        <dbReference type="EMBL" id="MCU7378659.1"/>
    </source>
</evidence>
<dbReference type="RefSeq" id="WP_253020021.1">
    <property type="nucleotide sequence ID" value="NZ_JAOSHN010000003.1"/>
</dbReference>